<evidence type="ECO:0000256" key="2">
    <source>
        <dbReference type="SAM" id="SignalP"/>
    </source>
</evidence>
<dbReference type="EMBL" id="JAHKKG010000015">
    <property type="protein sequence ID" value="MBU2669575.1"/>
    <property type="molecule type" value="Genomic_DNA"/>
</dbReference>
<comment type="caution">
    <text evidence="3">The sequence shown here is derived from an EMBL/GenBank/DDBJ whole genome shotgun (WGS) entry which is preliminary data.</text>
</comment>
<evidence type="ECO:0000313" key="4">
    <source>
        <dbReference type="Proteomes" id="UP001519654"/>
    </source>
</evidence>
<feature type="compositionally biased region" description="Gly residues" evidence="1">
    <location>
        <begin position="251"/>
        <end position="296"/>
    </location>
</feature>
<keyword evidence="2" id="KW-0732">Signal</keyword>
<accession>A0ABS5Z1K8</accession>
<feature type="signal peptide" evidence="2">
    <location>
        <begin position="1"/>
        <end position="31"/>
    </location>
</feature>
<gene>
    <name evidence="3" type="ORF">KOI35_39300</name>
</gene>
<proteinExistence type="predicted"/>
<keyword evidence="4" id="KW-1185">Reference proteome</keyword>
<feature type="compositionally biased region" description="Low complexity" evidence="1">
    <location>
        <begin position="202"/>
        <end position="250"/>
    </location>
</feature>
<reference evidence="3 4" key="1">
    <citation type="submission" date="2021-06" db="EMBL/GenBank/DDBJ databases">
        <title>Actinoplanes lichenicola sp. nov., and Actinoplanes ovalisporus sp. nov., isolated from lichen in Thailand.</title>
        <authorList>
            <person name="Saeng-In P."/>
            <person name="Kanchanasin P."/>
            <person name="Yuki M."/>
            <person name="Kudo T."/>
            <person name="Ohkuma M."/>
            <person name="Phongsopitanun W."/>
            <person name="Tanasupawat S."/>
        </authorList>
    </citation>
    <scope>NUCLEOTIDE SEQUENCE [LARGE SCALE GENOMIC DNA]</scope>
    <source>
        <strain evidence="3 4">NBRC 110975</strain>
    </source>
</reference>
<sequence>MNNSRRIGALVAMATAAVGMATVTATAPATAAPRGPEPVSNWLGAVRANADSWVKIYFRTDRKVCDVEVRVSGRDVDVDYPGRRNYTSFSRGDQLRPGRTDFAAVSVNPDFDRAGIARLRATIAFDTCGRRDRTQYRSFSLALPVLRNNNHGGPGFPGRPGDGPGRPGDGPGRPGDGPGRPGDGPGRPGDGPGRPHNPGWPTRPTASPSTSPTASPTATVSPTATATTTTSPTATATTDPTPSPTRTWTRGPGGDGGTRGPGGDGGTRGPGGDGGTRGGDGGTRGGDGGTRGGGNG</sequence>
<evidence type="ECO:0000256" key="1">
    <source>
        <dbReference type="SAM" id="MobiDB-lite"/>
    </source>
</evidence>
<organism evidence="3 4">
    <name type="scientific">Paractinoplanes bogorensis</name>
    <dbReference type="NCBI Taxonomy" id="1610840"/>
    <lineage>
        <taxon>Bacteria</taxon>
        <taxon>Bacillati</taxon>
        <taxon>Actinomycetota</taxon>
        <taxon>Actinomycetes</taxon>
        <taxon>Micromonosporales</taxon>
        <taxon>Micromonosporaceae</taxon>
        <taxon>Paractinoplanes</taxon>
    </lineage>
</organism>
<feature type="compositionally biased region" description="Gly residues" evidence="1">
    <location>
        <begin position="152"/>
        <end position="192"/>
    </location>
</feature>
<protein>
    <submittedName>
        <fullName evidence="3">Uncharacterized protein</fullName>
    </submittedName>
</protein>
<dbReference type="RefSeq" id="WP_215794363.1">
    <property type="nucleotide sequence ID" value="NZ_JAHKKG010000015.1"/>
</dbReference>
<feature type="region of interest" description="Disordered" evidence="1">
    <location>
        <begin position="146"/>
        <end position="296"/>
    </location>
</feature>
<evidence type="ECO:0000313" key="3">
    <source>
        <dbReference type="EMBL" id="MBU2669575.1"/>
    </source>
</evidence>
<name>A0ABS5Z1K8_9ACTN</name>
<dbReference type="Proteomes" id="UP001519654">
    <property type="component" value="Unassembled WGS sequence"/>
</dbReference>
<feature type="chain" id="PRO_5047291149" evidence="2">
    <location>
        <begin position="32"/>
        <end position="296"/>
    </location>
</feature>